<accession>A0A558AUI5</accession>
<keyword evidence="3" id="KW-1185">Reference proteome</keyword>
<dbReference type="EMBL" id="VJWX01000464">
    <property type="protein sequence ID" value="TVT27908.1"/>
    <property type="molecule type" value="Genomic_DNA"/>
</dbReference>
<organism evidence="2 3">
    <name type="scientific">Amycolatopsis rhizosphaerae</name>
    <dbReference type="NCBI Taxonomy" id="2053003"/>
    <lineage>
        <taxon>Bacteria</taxon>
        <taxon>Bacillati</taxon>
        <taxon>Actinomycetota</taxon>
        <taxon>Actinomycetes</taxon>
        <taxon>Pseudonocardiales</taxon>
        <taxon>Pseudonocardiaceae</taxon>
        <taxon>Amycolatopsis</taxon>
    </lineage>
</organism>
<dbReference type="OrthoDB" id="3483646at2"/>
<evidence type="ECO:0000313" key="3">
    <source>
        <dbReference type="Proteomes" id="UP000320011"/>
    </source>
</evidence>
<dbReference type="RefSeq" id="WP_144592342.1">
    <property type="nucleotide sequence ID" value="NZ_VJWX01000464.1"/>
</dbReference>
<feature type="compositionally biased region" description="Basic and acidic residues" evidence="1">
    <location>
        <begin position="1"/>
        <end position="10"/>
    </location>
</feature>
<evidence type="ECO:0000313" key="2">
    <source>
        <dbReference type="EMBL" id="TVT27908.1"/>
    </source>
</evidence>
<protein>
    <submittedName>
        <fullName evidence="2">Uncharacterized protein</fullName>
    </submittedName>
</protein>
<dbReference type="AlphaFoldDB" id="A0A558AUI5"/>
<feature type="region of interest" description="Disordered" evidence="1">
    <location>
        <begin position="1"/>
        <end position="28"/>
    </location>
</feature>
<comment type="caution">
    <text evidence="2">The sequence shown here is derived from an EMBL/GenBank/DDBJ whole genome shotgun (WGS) entry which is preliminary data.</text>
</comment>
<name>A0A558AUI5_9PSEU</name>
<gene>
    <name evidence="2" type="ORF">FNH05_30680</name>
</gene>
<sequence>MFTSRKRELTPYRCYDNDGSGEPPTTSAEHKRLAMLLLRMANRGEAAENYIGAAGVHMHAALLTHLEEKEARRQADRDQCDAELRALLAPPRPPARIRVFHNVSPAAMAFGFDHDDRVVEVYAYDEPAVTVSTTDEEIAAKVFELFNVGAKAGFGTPDHRALEYRDRRNRSLSVGDVIAIDGRYYACGSSGWTSISRPWLDTTPRHGTTPFYSPYTNAE</sequence>
<dbReference type="Proteomes" id="UP000320011">
    <property type="component" value="Unassembled WGS sequence"/>
</dbReference>
<proteinExistence type="predicted"/>
<reference evidence="2 3" key="2">
    <citation type="submission" date="2019-08" db="EMBL/GenBank/DDBJ databases">
        <title>Amycolatopsis acidicola sp. nov., isolated from peat swamp forest soil.</title>
        <authorList>
            <person name="Srisuk N."/>
        </authorList>
    </citation>
    <scope>NUCLEOTIDE SEQUENCE [LARGE SCALE GENOMIC DNA]</scope>
    <source>
        <strain evidence="2 3">TBRC 6029</strain>
    </source>
</reference>
<reference evidence="2 3" key="1">
    <citation type="submission" date="2019-07" db="EMBL/GenBank/DDBJ databases">
        <authorList>
            <person name="Duangmal K."/>
            <person name="Teo W.F.A."/>
        </authorList>
    </citation>
    <scope>NUCLEOTIDE SEQUENCE [LARGE SCALE GENOMIC DNA]</scope>
    <source>
        <strain evidence="2 3">TBRC 6029</strain>
    </source>
</reference>
<evidence type="ECO:0000256" key="1">
    <source>
        <dbReference type="SAM" id="MobiDB-lite"/>
    </source>
</evidence>